<dbReference type="GeneID" id="97501399"/>
<proteinExistence type="predicted"/>
<dbReference type="EMBL" id="AZMV01000003">
    <property type="protein sequence ID" value="ETY71696.1"/>
    <property type="molecule type" value="Genomic_DNA"/>
</dbReference>
<dbReference type="STRING" id="1435051.BMOU_0775"/>
<protein>
    <submittedName>
        <fullName evidence="1">Uncharacterized protein</fullName>
    </submittedName>
</protein>
<sequence>MTPDGIHGHTLTIITKVVDGETDEYGQPQYTTRKTVLEGCNVQPVAVTDLPLFEDANHLPQWKCFSHEGDLVARLLTGDSRIEWNGRIFQPASAAYDYVTADGIGNHTEWWMTEVAS</sequence>
<evidence type="ECO:0000313" key="2">
    <source>
        <dbReference type="Proteomes" id="UP000019155"/>
    </source>
</evidence>
<comment type="caution">
    <text evidence="1">The sequence shown here is derived from an EMBL/GenBank/DDBJ whole genome shotgun (WGS) entry which is preliminary data.</text>
</comment>
<dbReference type="eggNOG" id="ENOG5031V00">
    <property type="taxonomic scope" value="Bacteria"/>
</dbReference>
<reference evidence="1 2" key="1">
    <citation type="journal article" date="2014" name="Genome Announc.">
        <title>The Genome Sequence of Bifidobacterium moukalabense DSM 27321 Highlights the Close Phylogenetic Relatedness with the Bifidobacterium dentium Taxon.</title>
        <authorList>
            <person name="Lugli G.A."/>
            <person name="Duranti S."/>
            <person name="Milani C."/>
            <person name="Turroni F."/>
            <person name="Viappiani A."/>
            <person name="Mangifesta M."/>
            <person name="van Sinderen D."/>
            <person name="Ventura M."/>
        </authorList>
    </citation>
    <scope>NUCLEOTIDE SEQUENCE [LARGE SCALE GENOMIC DNA]</scope>
    <source>
        <strain evidence="1 2">DSM 27321</strain>
    </source>
</reference>
<dbReference type="RefSeq" id="WP_034875101.1">
    <property type="nucleotide sequence ID" value="NZ_AZMV01000003.1"/>
</dbReference>
<accession>W4NB37</accession>
<dbReference type="OrthoDB" id="5068574at2"/>
<gene>
    <name evidence="1" type="ORF">BMOU_0775</name>
</gene>
<name>W4NB37_9BIFI</name>
<evidence type="ECO:0000313" key="1">
    <source>
        <dbReference type="EMBL" id="ETY71696.1"/>
    </source>
</evidence>
<organism evidence="1 2">
    <name type="scientific">Bifidobacterium moukalabense DSM 27321</name>
    <dbReference type="NCBI Taxonomy" id="1435051"/>
    <lineage>
        <taxon>Bacteria</taxon>
        <taxon>Bacillati</taxon>
        <taxon>Actinomycetota</taxon>
        <taxon>Actinomycetes</taxon>
        <taxon>Bifidobacteriales</taxon>
        <taxon>Bifidobacteriaceae</taxon>
        <taxon>Bifidobacterium</taxon>
    </lineage>
</organism>
<dbReference type="PATRIC" id="fig|1435051.3.peg.768"/>
<dbReference type="AlphaFoldDB" id="W4NB37"/>
<dbReference type="Proteomes" id="UP000019155">
    <property type="component" value="Unassembled WGS sequence"/>
</dbReference>
<keyword evidence="2" id="KW-1185">Reference proteome</keyword>